<name>A0A5M6BVP5_9TREE</name>
<proteinExistence type="predicted"/>
<keyword evidence="4" id="KW-1185">Reference proteome</keyword>
<evidence type="ECO:0000256" key="1">
    <source>
        <dbReference type="ARBA" id="ARBA00012344"/>
    </source>
</evidence>
<reference evidence="3" key="1">
    <citation type="submission" date="2017-08" db="EMBL/GenBank/DDBJ databases">
        <authorList>
            <person name="Cuomo C."/>
            <person name="Billmyre B."/>
            <person name="Heitman J."/>
        </authorList>
    </citation>
    <scope>NUCLEOTIDE SEQUENCE</scope>
    <source>
        <strain evidence="3">CBS 12478</strain>
    </source>
</reference>
<dbReference type="AlphaFoldDB" id="A0A5M6BVP5"/>
<dbReference type="InterPro" id="IPR013024">
    <property type="entry name" value="GGCT-like"/>
</dbReference>
<dbReference type="PANTHER" id="PTHR12192">
    <property type="entry name" value="CATION TRANSPORT PROTEIN CHAC-RELATED"/>
    <property type="match status" value="1"/>
</dbReference>
<dbReference type="InterPro" id="IPR006840">
    <property type="entry name" value="ChaC"/>
</dbReference>
<dbReference type="GeneID" id="43590572"/>
<dbReference type="PANTHER" id="PTHR12192:SF2">
    <property type="entry name" value="GLUTATHIONE-SPECIFIC GAMMA-GLUTAMYLCYCLOTRANSFERASE 2"/>
    <property type="match status" value="1"/>
</dbReference>
<evidence type="ECO:0000256" key="2">
    <source>
        <dbReference type="ARBA" id="ARBA00023239"/>
    </source>
</evidence>
<accession>A0A5M6BVP5</accession>
<keyword evidence="2" id="KW-0456">Lyase</keyword>
<dbReference type="GO" id="GO:0006751">
    <property type="term" value="P:glutathione catabolic process"/>
    <property type="evidence" value="ECO:0007669"/>
    <property type="project" value="InterPro"/>
</dbReference>
<dbReference type="RefSeq" id="XP_031859249.1">
    <property type="nucleotide sequence ID" value="XM_032006414.1"/>
</dbReference>
<reference evidence="3" key="2">
    <citation type="submission" date="2024-01" db="EMBL/GenBank/DDBJ databases">
        <title>Comparative genomics of Cryptococcus and Kwoniella reveals pathogenesis evolution and contrasting modes of karyotype evolution via chromosome fusion or intercentromeric recombination.</title>
        <authorList>
            <person name="Coelho M.A."/>
            <person name="David-Palma M."/>
            <person name="Shea T."/>
            <person name="Bowers K."/>
            <person name="McGinley-Smith S."/>
            <person name="Mohammad A.W."/>
            <person name="Gnirke A."/>
            <person name="Yurkov A.M."/>
            <person name="Nowrousian M."/>
            <person name="Sun S."/>
            <person name="Cuomo C.A."/>
            <person name="Heitman J."/>
        </authorList>
    </citation>
    <scope>NUCLEOTIDE SEQUENCE</scope>
    <source>
        <strain evidence="3">CBS 12478</strain>
    </source>
</reference>
<evidence type="ECO:0000313" key="4">
    <source>
        <dbReference type="Proteomes" id="UP000322225"/>
    </source>
</evidence>
<dbReference type="Pfam" id="PF04752">
    <property type="entry name" value="ChaC"/>
    <property type="match status" value="1"/>
</dbReference>
<dbReference type="SUPFAM" id="SSF110857">
    <property type="entry name" value="Gamma-glutamyl cyclotransferase-like"/>
    <property type="match status" value="1"/>
</dbReference>
<protein>
    <recommendedName>
        <fullName evidence="1">glutathione-specific gamma-glutamylcyclotransferase</fullName>
        <ecNumber evidence="1">4.3.2.7</ecNumber>
    </recommendedName>
</protein>
<dbReference type="CDD" id="cd06661">
    <property type="entry name" value="GGCT_like"/>
    <property type="match status" value="1"/>
</dbReference>
<dbReference type="InterPro" id="IPR036568">
    <property type="entry name" value="GGCT-like_sf"/>
</dbReference>
<gene>
    <name evidence="3" type="ORF">CI109_101344</name>
</gene>
<dbReference type="Proteomes" id="UP000322225">
    <property type="component" value="Chromosome 2"/>
</dbReference>
<dbReference type="Gene3D" id="3.10.490.10">
    <property type="entry name" value="Gamma-glutamyl cyclotransferase-like"/>
    <property type="match status" value="1"/>
</dbReference>
<dbReference type="EMBL" id="CP144052">
    <property type="protein sequence ID" value="WWD16912.1"/>
    <property type="molecule type" value="Genomic_DNA"/>
</dbReference>
<dbReference type="KEGG" id="ksn:43590572"/>
<sequence length="208" mass="23498">MVYWVFGYGSLIFKPPPHAVEQRSGYVKGVVRRFAQSSNDHRGTPESPGRVVTVIEAREWHRLEGITLAAGTTLPDDYVWGMAYRIDPDKEDEVREYMEFREKNGYTCHEVPVYGISPDGKEEQIVVENSTIWVGKLDNPAFVGYEPTDVLAKTIAERSGPSGPNKEYLYKLAESVRHLYPHVKDDYLFNLERGRCAGQLIATADADA</sequence>
<evidence type="ECO:0000313" key="3">
    <source>
        <dbReference type="EMBL" id="WWD16912.1"/>
    </source>
</evidence>
<dbReference type="OrthoDB" id="5894at2759"/>
<dbReference type="GO" id="GO:0005737">
    <property type="term" value="C:cytoplasm"/>
    <property type="evidence" value="ECO:0007669"/>
    <property type="project" value="TreeGrafter"/>
</dbReference>
<dbReference type="GO" id="GO:0061928">
    <property type="term" value="F:glutathione specific gamma-glutamylcyclotransferase activity"/>
    <property type="evidence" value="ECO:0007669"/>
    <property type="project" value="UniProtKB-EC"/>
</dbReference>
<dbReference type="EC" id="4.3.2.7" evidence="1"/>
<organism evidence="3 4">
    <name type="scientific">Kwoniella shandongensis</name>
    <dbReference type="NCBI Taxonomy" id="1734106"/>
    <lineage>
        <taxon>Eukaryota</taxon>
        <taxon>Fungi</taxon>
        <taxon>Dikarya</taxon>
        <taxon>Basidiomycota</taxon>
        <taxon>Agaricomycotina</taxon>
        <taxon>Tremellomycetes</taxon>
        <taxon>Tremellales</taxon>
        <taxon>Cryptococcaceae</taxon>
        <taxon>Kwoniella</taxon>
    </lineage>
</organism>